<evidence type="ECO:0000256" key="6">
    <source>
        <dbReference type="ARBA" id="ARBA00023136"/>
    </source>
</evidence>
<evidence type="ECO:0000256" key="2">
    <source>
        <dbReference type="ARBA" id="ARBA00022448"/>
    </source>
</evidence>
<comment type="subcellular location">
    <subcellularLocation>
        <location evidence="1 8">Cell membrane</location>
        <topology evidence="1 8">Multi-pass membrane protein</topology>
    </subcellularLocation>
</comment>
<accession>A0ABR9PJZ0</accession>
<keyword evidence="6 9" id="KW-0472">Membrane</keyword>
<evidence type="ECO:0000313" key="11">
    <source>
        <dbReference type="Proteomes" id="UP001516472"/>
    </source>
</evidence>
<dbReference type="Gene3D" id="1.10.3730.20">
    <property type="match status" value="1"/>
</dbReference>
<keyword evidence="4 8" id="KW-0812">Transmembrane</keyword>
<comment type="caution">
    <text evidence="10">The sequence shown here is derived from an EMBL/GenBank/DDBJ whole genome shotgun (WGS) entry which is preliminary data.</text>
</comment>
<dbReference type="PANTHER" id="PTHR30561:SF1">
    <property type="entry name" value="MULTIDRUG TRANSPORTER EMRE"/>
    <property type="match status" value="1"/>
</dbReference>
<feature type="transmembrane region" description="Helical" evidence="9">
    <location>
        <begin position="27"/>
        <end position="47"/>
    </location>
</feature>
<gene>
    <name evidence="10" type="ORF">G4177_08450</name>
</gene>
<protein>
    <submittedName>
        <fullName evidence="10">Multidrug efflux SMR transporter</fullName>
    </submittedName>
</protein>
<sequence length="107" mass="10965">MLAYVFMIAAIASEVVGTSLLKRTDGFTRLWPSVACLGAYALAFVFLSRAVKTIPVGIAYALWSGLGTTAIVIIGATFLGEPLSTVKVLGVGLIVAGVVVLNLGGGH</sequence>
<feature type="transmembrane region" description="Helical" evidence="9">
    <location>
        <begin position="85"/>
        <end position="104"/>
    </location>
</feature>
<dbReference type="InterPro" id="IPR045324">
    <property type="entry name" value="Small_multidrug_res"/>
</dbReference>
<dbReference type="Pfam" id="PF00893">
    <property type="entry name" value="Multi_Drug_Res"/>
    <property type="match status" value="1"/>
</dbReference>
<evidence type="ECO:0000256" key="8">
    <source>
        <dbReference type="RuleBase" id="RU003942"/>
    </source>
</evidence>
<dbReference type="EMBL" id="JAAIYO010000002">
    <property type="protein sequence ID" value="MBE4748211.1"/>
    <property type="molecule type" value="Genomic_DNA"/>
</dbReference>
<keyword evidence="5 9" id="KW-1133">Transmembrane helix</keyword>
<keyword evidence="2" id="KW-0813">Transport</keyword>
<dbReference type="InterPro" id="IPR000390">
    <property type="entry name" value="Small_drug/metabolite_transptr"/>
</dbReference>
<comment type="similarity">
    <text evidence="7 8">Belongs to the drug/metabolite transporter (DMT) superfamily. Small multidrug resistance (SMR) (TC 2.A.7.1) family.</text>
</comment>
<reference evidence="10 11" key="1">
    <citation type="submission" date="2020-02" db="EMBL/GenBank/DDBJ databases">
        <authorList>
            <person name="Babadi Z.K."/>
            <person name="Risdian C."/>
            <person name="Ebrahimipour G.H."/>
            <person name="Wink J."/>
        </authorList>
    </citation>
    <scope>NUCLEOTIDE SEQUENCE [LARGE SCALE GENOMIC DNA]</scope>
    <source>
        <strain evidence="10 11">ZKHCc1 1396</strain>
    </source>
</reference>
<evidence type="ECO:0000313" key="10">
    <source>
        <dbReference type="EMBL" id="MBE4748211.1"/>
    </source>
</evidence>
<dbReference type="InterPro" id="IPR037185">
    <property type="entry name" value="EmrE-like"/>
</dbReference>
<evidence type="ECO:0000256" key="3">
    <source>
        <dbReference type="ARBA" id="ARBA00022475"/>
    </source>
</evidence>
<keyword evidence="11" id="KW-1185">Reference proteome</keyword>
<feature type="transmembrane region" description="Helical" evidence="9">
    <location>
        <begin position="59"/>
        <end position="79"/>
    </location>
</feature>
<evidence type="ECO:0000256" key="7">
    <source>
        <dbReference type="ARBA" id="ARBA00038032"/>
    </source>
</evidence>
<proteinExistence type="inferred from homology"/>
<evidence type="ECO:0000256" key="9">
    <source>
        <dbReference type="SAM" id="Phobius"/>
    </source>
</evidence>
<dbReference type="PANTHER" id="PTHR30561">
    <property type="entry name" value="SMR FAMILY PROTON-DEPENDENT DRUG EFFLUX TRANSPORTER SUGE"/>
    <property type="match status" value="1"/>
</dbReference>
<name>A0ABR9PJZ0_9BACT</name>
<dbReference type="SUPFAM" id="SSF103481">
    <property type="entry name" value="Multidrug resistance efflux transporter EmrE"/>
    <property type="match status" value="1"/>
</dbReference>
<evidence type="ECO:0000256" key="1">
    <source>
        <dbReference type="ARBA" id="ARBA00004651"/>
    </source>
</evidence>
<organism evidence="10 11">
    <name type="scientific">Corallococcus soli</name>
    <dbReference type="NCBI Taxonomy" id="2710757"/>
    <lineage>
        <taxon>Bacteria</taxon>
        <taxon>Pseudomonadati</taxon>
        <taxon>Myxococcota</taxon>
        <taxon>Myxococcia</taxon>
        <taxon>Myxococcales</taxon>
        <taxon>Cystobacterineae</taxon>
        <taxon>Myxococcaceae</taxon>
        <taxon>Corallococcus</taxon>
    </lineage>
</organism>
<dbReference type="Proteomes" id="UP001516472">
    <property type="component" value="Unassembled WGS sequence"/>
</dbReference>
<evidence type="ECO:0000256" key="5">
    <source>
        <dbReference type="ARBA" id="ARBA00022989"/>
    </source>
</evidence>
<evidence type="ECO:0000256" key="4">
    <source>
        <dbReference type="ARBA" id="ARBA00022692"/>
    </source>
</evidence>
<keyword evidence="3" id="KW-1003">Cell membrane</keyword>
<dbReference type="RefSeq" id="WP_193347642.1">
    <property type="nucleotide sequence ID" value="NZ_CBCSIP010000059.1"/>
</dbReference>